<dbReference type="Pfam" id="PF02525">
    <property type="entry name" value="Flavodoxin_2"/>
    <property type="match status" value="1"/>
</dbReference>
<keyword evidence="2" id="KW-0560">Oxidoreductase</keyword>
<evidence type="ECO:0000313" key="4">
    <source>
        <dbReference type="EMBL" id="SUU98282.1"/>
    </source>
</evidence>
<name>A0A0F5EWW0_AVIPA</name>
<proteinExistence type="inferred from homology"/>
<evidence type="ECO:0000259" key="3">
    <source>
        <dbReference type="Pfam" id="PF02525"/>
    </source>
</evidence>
<dbReference type="SUPFAM" id="SSF52218">
    <property type="entry name" value="Flavoproteins"/>
    <property type="match status" value="1"/>
</dbReference>
<dbReference type="PANTHER" id="PTHR10204">
    <property type="entry name" value="NAD P H OXIDOREDUCTASE-RELATED"/>
    <property type="match status" value="1"/>
</dbReference>
<dbReference type="AlphaFoldDB" id="A0A0F5EWW0"/>
<organism evidence="4 5">
    <name type="scientific">Avibacterium paragallinarum</name>
    <name type="common">Haemophilus gallinarum</name>
    <dbReference type="NCBI Taxonomy" id="728"/>
    <lineage>
        <taxon>Bacteria</taxon>
        <taxon>Pseudomonadati</taxon>
        <taxon>Pseudomonadota</taxon>
        <taxon>Gammaproteobacteria</taxon>
        <taxon>Pasteurellales</taxon>
        <taxon>Pasteurellaceae</taxon>
        <taxon>Avibacterium</taxon>
    </lineage>
</organism>
<dbReference type="Proteomes" id="UP000254620">
    <property type="component" value="Unassembled WGS sequence"/>
</dbReference>
<feature type="domain" description="Flavodoxin-like fold" evidence="3">
    <location>
        <begin position="1"/>
        <end position="187"/>
    </location>
</feature>
<dbReference type="PANTHER" id="PTHR10204:SF34">
    <property type="entry name" value="NAD(P)H DEHYDROGENASE [QUINONE] 1 ISOFORM 1"/>
    <property type="match status" value="1"/>
</dbReference>
<dbReference type="GO" id="GO:0003955">
    <property type="term" value="F:NAD(P)H dehydrogenase (quinone) activity"/>
    <property type="evidence" value="ECO:0007669"/>
    <property type="project" value="TreeGrafter"/>
</dbReference>
<dbReference type="RefSeq" id="WP_046098760.1">
    <property type="nucleotide sequence ID" value="NZ_LAEN01000076.1"/>
</dbReference>
<protein>
    <submittedName>
        <fullName evidence="4">Glutathione-regulated potassium-efflux system ancillary protein kefF</fullName>
    </submittedName>
</protein>
<dbReference type="STRING" id="728.VY92_05590"/>
<dbReference type="GO" id="GO:0005829">
    <property type="term" value="C:cytosol"/>
    <property type="evidence" value="ECO:0007669"/>
    <property type="project" value="TreeGrafter"/>
</dbReference>
<dbReference type="InterPro" id="IPR003680">
    <property type="entry name" value="Flavodoxin_fold"/>
</dbReference>
<dbReference type="EMBL" id="UFSW01000001">
    <property type="protein sequence ID" value="SUU98282.1"/>
    <property type="molecule type" value="Genomic_DNA"/>
</dbReference>
<dbReference type="Gene3D" id="3.40.50.360">
    <property type="match status" value="1"/>
</dbReference>
<accession>A0A0F5EWW0</accession>
<evidence type="ECO:0000256" key="2">
    <source>
        <dbReference type="ARBA" id="ARBA00023002"/>
    </source>
</evidence>
<dbReference type="InterPro" id="IPR051545">
    <property type="entry name" value="NAD(P)H_dehydrogenase_qn"/>
</dbReference>
<sequence length="212" mass="24075">MKHLIIFAHPNGQGSFNRSVLEAVVRSSQELNVETQVRDLYQLDFDPVISWAELQGANQGITPAEIRYEHHLIREADLITLVYPLWWMGFPAILKGYLDRVLSHDFAYKTEDGQSVGLLQGKKMQQFITLGSNVEKYQQLGIDKSLRDCLVDGLFNFCGISDIQHCFFGDIHIIDDNARQQMLDDAAKITMQNLTALCNAHNNVHSNDKETP</sequence>
<evidence type="ECO:0000313" key="5">
    <source>
        <dbReference type="Proteomes" id="UP000254620"/>
    </source>
</evidence>
<dbReference type="OrthoDB" id="9798454at2"/>
<comment type="similarity">
    <text evidence="1">Belongs to the NAD(P)H dehydrogenase (quinone) family.</text>
</comment>
<evidence type="ECO:0000256" key="1">
    <source>
        <dbReference type="ARBA" id="ARBA00006252"/>
    </source>
</evidence>
<gene>
    <name evidence="4" type="primary">kefF</name>
    <name evidence="4" type="ORF">NCTC10926_01708</name>
</gene>
<dbReference type="InterPro" id="IPR029039">
    <property type="entry name" value="Flavoprotein-like_sf"/>
</dbReference>
<dbReference type="eggNOG" id="COG2249">
    <property type="taxonomic scope" value="Bacteria"/>
</dbReference>
<reference evidence="4 5" key="1">
    <citation type="submission" date="2018-06" db="EMBL/GenBank/DDBJ databases">
        <authorList>
            <consortium name="Pathogen Informatics"/>
            <person name="Doyle S."/>
        </authorList>
    </citation>
    <scope>NUCLEOTIDE SEQUENCE [LARGE SCALE GENOMIC DNA]</scope>
    <source>
        <strain evidence="4 5">NCTC10926</strain>
    </source>
</reference>